<dbReference type="InterPro" id="IPR015943">
    <property type="entry name" value="WD40/YVTN_repeat-like_dom_sf"/>
</dbReference>
<name>A0A9Q3C373_9BASI</name>
<dbReference type="InterPro" id="IPR036322">
    <property type="entry name" value="WD40_repeat_dom_sf"/>
</dbReference>
<evidence type="ECO:0000256" key="4">
    <source>
        <dbReference type="ARBA" id="ARBA00040563"/>
    </source>
</evidence>
<dbReference type="Proteomes" id="UP000765509">
    <property type="component" value="Unassembled WGS sequence"/>
</dbReference>
<keyword evidence="2" id="KW-0677">Repeat</keyword>
<keyword evidence="6" id="KW-1185">Reference proteome</keyword>
<dbReference type="PANTHER" id="PTHR19854:SF1">
    <property type="entry name" value="GUANINE NUCLEOTIDE-BINDING PROTEIN SUBUNIT BETA-LIKE PROTEIN 1"/>
    <property type="match status" value="1"/>
</dbReference>
<dbReference type="OrthoDB" id="7668193at2759"/>
<dbReference type="SUPFAM" id="SSF50978">
    <property type="entry name" value="WD40 repeat-like"/>
    <property type="match status" value="1"/>
</dbReference>
<keyword evidence="1" id="KW-0853">WD repeat</keyword>
<evidence type="ECO:0000313" key="5">
    <source>
        <dbReference type="EMBL" id="MBW0475708.1"/>
    </source>
</evidence>
<sequence length="482" mass="53123">MVRSTPQPLYKFRPSNSNLSISHPQSTSYSKINHIAFVNRPLTDHHLNHSLSLLTTDNLGWISLWDLESKRIQLLWQPHPLSNISGGCLWAHQIASHNNLDTKFIQSESIKNSNRSLFILSHGRDHRLVLSQLPPKPSIALNRATIRPSIRSPSSDVKILTESPTNALSFCKPTCLSIHPHILLSVKQDQTFDSILAAPSSLNEELVDIFAIKTNPPQLTRIHKGLGQHQADSHTGSVMSLKLYSSPQVPDLIFLLVGYESGQVSLFKQAAINLDRQSSWSQVGSFKNHSEPVLGVAIAIDPNDPMGGIGWSIGADSNIGRYCFSICKSKHSELDSNRVADGSSDSCSEEYQVHLTSSKHATSDPGRFDISVRSDGKLMAIYSWGGKIWLFDTRIKPNQSTSSSIENSNSLIPVGLLPIQTEDESQSGVLAFSPFPPDQSTIDDASLNQVEVNFDSLTQRALLVASGYSNHVLAWEVFPEHT</sequence>
<organism evidence="5 6">
    <name type="scientific">Austropuccinia psidii MF-1</name>
    <dbReference type="NCBI Taxonomy" id="1389203"/>
    <lineage>
        <taxon>Eukaryota</taxon>
        <taxon>Fungi</taxon>
        <taxon>Dikarya</taxon>
        <taxon>Basidiomycota</taxon>
        <taxon>Pucciniomycotina</taxon>
        <taxon>Pucciniomycetes</taxon>
        <taxon>Pucciniales</taxon>
        <taxon>Sphaerophragmiaceae</taxon>
        <taxon>Austropuccinia</taxon>
    </lineage>
</organism>
<evidence type="ECO:0000256" key="3">
    <source>
        <dbReference type="ARBA" id="ARBA00037931"/>
    </source>
</evidence>
<gene>
    <name evidence="5" type="ORF">O181_015423</name>
</gene>
<dbReference type="EMBL" id="AVOT02004208">
    <property type="protein sequence ID" value="MBW0475708.1"/>
    <property type="molecule type" value="Genomic_DNA"/>
</dbReference>
<evidence type="ECO:0000256" key="1">
    <source>
        <dbReference type="ARBA" id="ARBA00022574"/>
    </source>
</evidence>
<accession>A0A9Q3C373</accession>
<dbReference type="Gene3D" id="2.130.10.10">
    <property type="entry name" value="YVTN repeat-like/Quinoprotein amine dehydrogenase"/>
    <property type="match status" value="1"/>
</dbReference>
<comment type="caution">
    <text evidence="5">The sequence shown here is derived from an EMBL/GenBank/DDBJ whole genome shotgun (WGS) entry which is preliminary data.</text>
</comment>
<protein>
    <recommendedName>
        <fullName evidence="4">ASTRA-associated protein 1</fullName>
    </recommendedName>
</protein>
<proteinExistence type="inferred from homology"/>
<reference evidence="5" key="1">
    <citation type="submission" date="2021-03" db="EMBL/GenBank/DDBJ databases">
        <title>Draft genome sequence of rust myrtle Austropuccinia psidii MF-1, a brazilian biotype.</title>
        <authorList>
            <person name="Quecine M.C."/>
            <person name="Pachon D.M.R."/>
            <person name="Bonatelli M.L."/>
            <person name="Correr F.H."/>
            <person name="Franceschini L.M."/>
            <person name="Leite T.F."/>
            <person name="Margarido G.R.A."/>
            <person name="Almeida C.A."/>
            <person name="Ferrarezi J.A."/>
            <person name="Labate C.A."/>
        </authorList>
    </citation>
    <scope>NUCLEOTIDE SEQUENCE</scope>
    <source>
        <strain evidence="5">MF-1</strain>
    </source>
</reference>
<comment type="similarity">
    <text evidence="3">Belongs to the WD repeat ASA1 family.</text>
</comment>
<evidence type="ECO:0000313" key="6">
    <source>
        <dbReference type="Proteomes" id="UP000765509"/>
    </source>
</evidence>
<dbReference type="AlphaFoldDB" id="A0A9Q3C373"/>
<dbReference type="PANTHER" id="PTHR19854">
    <property type="entry name" value="TRANSDUCIN BETA-LIKE 3"/>
    <property type="match status" value="1"/>
</dbReference>
<evidence type="ECO:0000256" key="2">
    <source>
        <dbReference type="ARBA" id="ARBA00022737"/>
    </source>
</evidence>